<dbReference type="PANTHER" id="PTHR47514">
    <property type="entry name" value="TRANSKETOLASE N-TERMINAL SECTION-RELATED"/>
    <property type="match status" value="1"/>
</dbReference>
<feature type="compositionally biased region" description="Basic and acidic residues" evidence="1">
    <location>
        <begin position="249"/>
        <end position="272"/>
    </location>
</feature>
<dbReference type="RefSeq" id="WP_006300406.1">
    <property type="nucleotide sequence ID" value="NZ_CM001022.1"/>
</dbReference>
<keyword evidence="4" id="KW-1185">Reference proteome</keyword>
<gene>
    <name evidence="3" type="ORF">Apau_0810</name>
</gene>
<evidence type="ECO:0000259" key="2">
    <source>
        <dbReference type="Pfam" id="PF00456"/>
    </source>
</evidence>
<reference evidence="3 4" key="1">
    <citation type="journal article" date="2010" name="Stand. Genomic Sci.">
        <title>Non-contiguous finished genome sequence of Aminomonas paucivorans type strain (GLU-3).</title>
        <authorList>
            <person name="Pitluck S."/>
            <person name="Yasawong M."/>
            <person name="Held B."/>
            <person name="Lapidus A."/>
            <person name="Nolan M."/>
            <person name="Copeland A."/>
            <person name="Lucas S."/>
            <person name="Del Rio T.G."/>
            <person name="Tice H."/>
            <person name="Cheng J.F."/>
            <person name="Chertkov O."/>
            <person name="Goodwin L."/>
            <person name="Tapia R."/>
            <person name="Han C."/>
            <person name="Liolios K."/>
            <person name="Ivanova N."/>
            <person name="Mavromatis K."/>
            <person name="Ovchinnikova G."/>
            <person name="Pati A."/>
            <person name="Chen A."/>
            <person name="Palaniappan K."/>
            <person name="Land M."/>
            <person name="Hauser L."/>
            <person name="Chang Y.J."/>
            <person name="Jeffries C.D."/>
            <person name="Pukall R."/>
            <person name="Spring S."/>
            <person name="Rohde M."/>
            <person name="Sikorski J."/>
            <person name="Goker M."/>
            <person name="Woyke T."/>
            <person name="Bristow J."/>
            <person name="Eisen J.A."/>
            <person name="Markowitz V."/>
            <person name="Hugenholtz P."/>
            <person name="Kyrpides N.C."/>
            <person name="Klenk H.P."/>
        </authorList>
    </citation>
    <scope>NUCLEOTIDE SEQUENCE [LARGE SCALE GENOMIC DNA]</scope>
    <source>
        <strain evidence="3 4">DSM 12260</strain>
    </source>
</reference>
<dbReference type="OrthoDB" id="8732661at2"/>
<dbReference type="STRING" id="584708.Apau_0810"/>
<dbReference type="CDD" id="cd02012">
    <property type="entry name" value="TPP_TK"/>
    <property type="match status" value="1"/>
</dbReference>
<accession>E3CVN7</accession>
<dbReference type="Proteomes" id="UP000005096">
    <property type="component" value="Chromosome"/>
</dbReference>
<dbReference type="InterPro" id="IPR029061">
    <property type="entry name" value="THDP-binding"/>
</dbReference>
<dbReference type="Gene3D" id="3.40.50.970">
    <property type="match status" value="1"/>
</dbReference>
<sequence>MTPEHRETLEQTALEVRKDVVRMIGVARSGRLDSALSLVDLLTYLYWEVLRVDPDRPRDPGRDRFLLSKGRGCPALYAVLSRRGFFPREELWSFRRLGALLQGYPEVGRVPGVEAPGGSMGMGLGLAVGLSLALRLDGFPSRVFCLLGDGELQEGAVWEAALSASVRRLGHLVALVEANEHHEEGPWKAVKGIEPIRRKLEAFGWEVLDAEGHDMEKLEEAFCGLREDREAPMAILLRTQTGKGVSFAEEGRGGDRGLSREDVDRALSELEVRGGGTGDA</sequence>
<dbReference type="eggNOG" id="COG3959">
    <property type="taxonomic scope" value="Bacteria"/>
</dbReference>
<evidence type="ECO:0000256" key="1">
    <source>
        <dbReference type="SAM" id="MobiDB-lite"/>
    </source>
</evidence>
<proteinExistence type="predicted"/>
<keyword evidence="3" id="KW-0808">Transferase</keyword>
<dbReference type="EMBL" id="CM001022">
    <property type="protein sequence ID" value="EFQ23238.1"/>
    <property type="molecule type" value="Genomic_DNA"/>
</dbReference>
<dbReference type="InterPro" id="IPR005474">
    <property type="entry name" value="Transketolase_N"/>
</dbReference>
<dbReference type="PaxDb" id="584708-Apau_0810"/>
<feature type="region of interest" description="Disordered" evidence="1">
    <location>
        <begin position="246"/>
        <end position="280"/>
    </location>
</feature>
<dbReference type="PANTHER" id="PTHR47514:SF2">
    <property type="entry name" value="TRANSKETOLASE"/>
    <property type="match status" value="1"/>
</dbReference>
<dbReference type="GO" id="GO:0004802">
    <property type="term" value="F:transketolase activity"/>
    <property type="evidence" value="ECO:0007669"/>
    <property type="project" value="UniProtKB-EC"/>
</dbReference>
<dbReference type="SUPFAM" id="SSF52518">
    <property type="entry name" value="Thiamin diphosphate-binding fold (THDP-binding)"/>
    <property type="match status" value="1"/>
</dbReference>
<name>E3CVN7_9BACT</name>
<organism evidence="3 4">
    <name type="scientific">Aminomonas paucivorans DSM 12260</name>
    <dbReference type="NCBI Taxonomy" id="584708"/>
    <lineage>
        <taxon>Bacteria</taxon>
        <taxon>Thermotogati</taxon>
        <taxon>Synergistota</taxon>
        <taxon>Synergistia</taxon>
        <taxon>Synergistales</taxon>
        <taxon>Synergistaceae</taxon>
        <taxon>Aminomonas</taxon>
    </lineage>
</organism>
<dbReference type="Pfam" id="PF00456">
    <property type="entry name" value="Transketolase_N"/>
    <property type="match status" value="1"/>
</dbReference>
<dbReference type="HOGENOM" id="CLU_009227_4_1_0"/>
<protein>
    <submittedName>
        <fullName evidence="3">Transketolase subunit A</fullName>
        <ecNumber evidence="3">2.2.1.1</ecNumber>
    </submittedName>
</protein>
<dbReference type="EC" id="2.2.1.1" evidence="3"/>
<evidence type="ECO:0000313" key="3">
    <source>
        <dbReference type="EMBL" id="EFQ23238.1"/>
    </source>
</evidence>
<evidence type="ECO:0000313" key="4">
    <source>
        <dbReference type="Proteomes" id="UP000005096"/>
    </source>
</evidence>
<feature type="domain" description="Transketolase N-terminal" evidence="2">
    <location>
        <begin position="16"/>
        <end position="248"/>
    </location>
</feature>
<dbReference type="AlphaFoldDB" id="E3CVN7"/>